<reference evidence="2 4" key="1">
    <citation type="journal article" date="2016" name="Front. Microbiol.">
        <title>Comprehensive Phylogenetic Analysis of Bovine Non-aureus Staphylococci Species Based on Whole-Genome Sequencing.</title>
        <authorList>
            <person name="Naushad S."/>
            <person name="Barkema H.W."/>
            <person name="Luby C."/>
            <person name="Condas L.A."/>
            <person name="Nobrega D.B."/>
            <person name="Carson D.A."/>
            <person name="De Buck J."/>
        </authorList>
    </citation>
    <scope>NUCLEOTIDE SEQUENCE [LARGE SCALE GENOMIC DNA]</scope>
    <source>
        <strain evidence="2 4">SNUC 2204</strain>
    </source>
</reference>
<keyword evidence="5" id="KW-1185">Reference proteome</keyword>
<dbReference type="Proteomes" id="UP000241209">
    <property type="component" value="Unassembled WGS sequence"/>
</dbReference>
<protein>
    <submittedName>
        <fullName evidence="3">DUF5327 family protein</fullName>
    </submittedName>
</protein>
<name>A0A2T4PS92_9STAP</name>
<dbReference type="OrthoDB" id="2418541at2"/>
<accession>A0A2T4PS92</accession>
<gene>
    <name evidence="2" type="ORF">BU072_09050</name>
    <name evidence="3" type="ORF">I6J37_03630</name>
</gene>
<feature type="region of interest" description="Disordered" evidence="1">
    <location>
        <begin position="58"/>
        <end position="112"/>
    </location>
</feature>
<evidence type="ECO:0000256" key="1">
    <source>
        <dbReference type="SAM" id="MobiDB-lite"/>
    </source>
</evidence>
<reference evidence="3 5" key="3">
    <citation type="submission" date="2021-02" db="EMBL/GenBank/DDBJ databases">
        <title>FDA dAtabase for Regulatory Grade micrObial Sequences (FDA-ARGOS): Supporting development and validation of Infectious Disease Dx tests.</title>
        <authorList>
            <person name="Sproer C."/>
            <person name="Gronow S."/>
            <person name="Severitt S."/>
            <person name="Schroder I."/>
            <person name="Tallon L."/>
            <person name="Sadzewicz L."/>
            <person name="Zhao X."/>
            <person name="Boylan J."/>
            <person name="Ott S."/>
            <person name="Bowen H."/>
            <person name="Vavikolanu K."/>
            <person name="Mehta A."/>
            <person name="Aluvathingal J."/>
            <person name="Nadendla S."/>
            <person name="Lowell S."/>
            <person name="Myers T."/>
            <person name="Yan Y."/>
            <person name="Sichtig H."/>
        </authorList>
    </citation>
    <scope>NUCLEOTIDE SEQUENCE [LARGE SCALE GENOMIC DNA]</scope>
    <source>
        <strain evidence="3 5">FDAARGOS_1207</strain>
    </source>
</reference>
<dbReference type="STRING" id="1167632.GCA_000286335_02479"/>
<reference evidence="2" key="2">
    <citation type="submission" date="2018-03" db="EMBL/GenBank/DDBJ databases">
        <authorList>
            <person name="Keele B.F."/>
        </authorList>
    </citation>
    <scope>NUCLEOTIDE SEQUENCE</scope>
    <source>
        <strain evidence="2">SNUC 2204</strain>
    </source>
</reference>
<dbReference type="GeneID" id="64117878"/>
<dbReference type="InterPro" id="IPR035218">
    <property type="entry name" value="DUF5327"/>
</dbReference>
<evidence type="ECO:0000313" key="3">
    <source>
        <dbReference type="EMBL" id="QRO85802.1"/>
    </source>
</evidence>
<dbReference type="AlphaFoldDB" id="A0A2T4PS92"/>
<sequence length="112" mass="12441">MISRDQLIAAIEEELVGADNASTNEIFNRHMHAIHTLSGLFDKEEGIKHDIKVEQNFSSTRTKPVKKEKPQVSNEEIRKMGGKVSHSSSVDANDKQLTTDDGIGNGDSLFEF</sequence>
<dbReference type="Pfam" id="PF17261">
    <property type="entry name" value="DUF5327"/>
    <property type="match status" value="1"/>
</dbReference>
<dbReference type="Proteomes" id="UP000627155">
    <property type="component" value="Chromosome"/>
</dbReference>
<evidence type="ECO:0000313" key="2">
    <source>
        <dbReference type="EMBL" id="PTI29193.1"/>
    </source>
</evidence>
<evidence type="ECO:0000313" key="5">
    <source>
        <dbReference type="Proteomes" id="UP000627155"/>
    </source>
</evidence>
<dbReference type="RefSeq" id="WP_103322672.1">
    <property type="nucleotide sequence ID" value="NZ_BMDF01000010.1"/>
</dbReference>
<dbReference type="EMBL" id="CP069486">
    <property type="protein sequence ID" value="QRO85802.1"/>
    <property type="molecule type" value="Genomic_DNA"/>
</dbReference>
<evidence type="ECO:0000313" key="4">
    <source>
        <dbReference type="Proteomes" id="UP000241209"/>
    </source>
</evidence>
<dbReference type="EMBL" id="PZFK01000017">
    <property type="protein sequence ID" value="PTI29193.1"/>
    <property type="molecule type" value="Genomic_DNA"/>
</dbReference>
<proteinExistence type="predicted"/>
<organism evidence="2 4">
    <name type="scientific">Mammaliicoccus vitulinus</name>
    <dbReference type="NCBI Taxonomy" id="71237"/>
    <lineage>
        <taxon>Bacteria</taxon>
        <taxon>Bacillati</taxon>
        <taxon>Bacillota</taxon>
        <taxon>Bacilli</taxon>
        <taxon>Bacillales</taxon>
        <taxon>Staphylococcaceae</taxon>
        <taxon>Mammaliicoccus</taxon>
    </lineage>
</organism>
<feature type="compositionally biased region" description="Basic and acidic residues" evidence="1">
    <location>
        <begin position="65"/>
        <end position="79"/>
    </location>
</feature>